<dbReference type="GO" id="GO:0030313">
    <property type="term" value="C:cell envelope"/>
    <property type="evidence" value="ECO:0007669"/>
    <property type="project" value="UniProtKB-SubCell"/>
</dbReference>
<keyword evidence="4" id="KW-0676">Redox-active center</keyword>
<sequence length="454" mass="52281">MKKISVFFIVLFVIACKQEEKPQYSLISGVVENNTGETVFVRGNGFEYRTPISENGTFSDTLNIKTDGFYEMYVGRERTNIYLEKGKNLSVTLDANEFDETLNYTGDLASVNNFIAAKYLWNEQNLNYKEIFSLNETDFKTALDKNQKSIDSLYEVNKISNENFKKNLKKEDAYTRASLIENYKNAHSYYTGNADYQVSDSFYDELKNIDFKDTLAYRNSTAYQNLLDAHFNRLVDEDLSEDSQSENILYLKKVAENLPNGYAKDKIMSSYLMFGLKPDETLDEAYNIYKNSEPNPENLTKLTERYNKLKTITKGNPSPTFEYENHKGGTTTLESLKGKYVYIDVWATWCGPCLREIPFLKEFEEEYENKNVQVVSISIDEAKDYNKWKTMVSEKQLGGIQLMADSNWKSKFVEDYGILGIPRFILIDPQGNIVSADAPRPSDPKLRETLDALL</sequence>
<comment type="caution">
    <text evidence="6">The sequence shown here is derived from an EMBL/GenBank/DDBJ whole genome shotgun (WGS) entry which is preliminary data.</text>
</comment>
<keyword evidence="3" id="KW-1015">Disulfide bond</keyword>
<dbReference type="InterPro" id="IPR013740">
    <property type="entry name" value="Redoxin"/>
</dbReference>
<gene>
    <name evidence="6" type="ORF">K8089_15180</name>
</gene>
<protein>
    <submittedName>
        <fullName evidence="6">TlpA family protein disulfide reductase</fullName>
    </submittedName>
</protein>
<evidence type="ECO:0000256" key="2">
    <source>
        <dbReference type="ARBA" id="ARBA00022748"/>
    </source>
</evidence>
<organism evidence="6 7">
    <name type="scientific">Aequorivita vitellina</name>
    <dbReference type="NCBI Taxonomy" id="2874475"/>
    <lineage>
        <taxon>Bacteria</taxon>
        <taxon>Pseudomonadati</taxon>
        <taxon>Bacteroidota</taxon>
        <taxon>Flavobacteriia</taxon>
        <taxon>Flavobacteriales</taxon>
        <taxon>Flavobacteriaceae</taxon>
        <taxon>Aequorivita</taxon>
    </lineage>
</organism>
<dbReference type="EMBL" id="JAIRBA010000043">
    <property type="protein sequence ID" value="MCG2420367.1"/>
    <property type="molecule type" value="Genomic_DNA"/>
</dbReference>
<dbReference type="CDD" id="cd02966">
    <property type="entry name" value="TlpA_like_family"/>
    <property type="match status" value="1"/>
</dbReference>
<dbReference type="InterPro" id="IPR036249">
    <property type="entry name" value="Thioredoxin-like_sf"/>
</dbReference>
<keyword evidence="7" id="KW-1185">Reference proteome</keyword>
<dbReference type="AlphaFoldDB" id="A0A9X1QZQ4"/>
<evidence type="ECO:0000259" key="5">
    <source>
        <dbReference type="PROSITE" id="PS51352"/>
    </source>
</evidence>
<dbReference type="InterPro" id="IPR050553">
    <property type="entry name" value="Thioredoxin_ResA/DsbE_sf"/>
</dbReference>
<evidence type="ECO:0000256" key="3">
    <source>
        <dbReference type="ARBA" id="ARBA00023157"/>
    </source>
</evidence>
<dbReference type="InterPro" id="IPR013766">
    <property type="entry name" value="Thioredoxin_domain"/>
</dbReference>
<dbReference type="Gene3D" id="3.40.30.10">
    <property type="entry name" value="Glutaredoxin"/>
    <property type="match status" value="1"/>
</dbReference>
<dbReference type="PROSITE" id="PS51257">
    <property type="entry name" value="PROKAR_LIPOPROTEIN"/>
    <property type="match status" value="1"/>
</dbReference>
<dbReference type="Proteomes" id="UP001139461">
    <property type="component" value="Unassembled WGS sequence"/>
</dbReference>
<evidence type="ECO:0000313" key="7">
    <source>
        <dbReference type="Proteomes" id="UP001139461"/>
    </source>
</evidence>
<feature type="domain" description="Thioredoxin" evidence="5">
    <location>
        <begin position="312"/>
        <end position="454"/>
    </location>
</feature>
<dbReference type="PANTHER" id="PTHR42852:SF6">
    <property type="entry name" value="THIOL:DISULFIDE INTERCHANGE PROTEIN DSBE"/>
    <property type="match status" value="1"/>
</dbReference>
<dbReference type="Pfam" id="PF08534">
    <property type="entry name" value="Redoxin"/>
    <property type="match status" value="1"/>
</dbReference>
<dbReference type="GO" id="GO:0017004">
    <property type="term" value="P:cytochrome complex assembly"/>
    <property type="evidence" value="ECO:0007669"/>
    <property type="project" value="UniProtKB-KW"/>
</dbReference>
<accession>A0A9X1QZQ4</accession>
<dbReference type="PROSITE" id="PS51352">
    <property type="entry name" value="THIOREDOXIN_2"/>
    <property type="match status" value="1"/>
</dbReference>
<reference evidence="6" key="1">
    <citation type="submission" date="2021-09" db="EMBL/GenBank/DDBJ databases">
        <title>Genome of Aequorivita sp. strain F47161.</title>
        <authorList>
            <person name="Wang Y."/>
        </authorList>
    </citation>
    <scope>NUCLEOTIDE SEQUENCE</scope>
    <source>
        <strain evidence="6">F47161</strain>
    </source>
</reference>
<evidence type="ECO:0000313" key="6">
    <source>
        <dbReference type="EMBL" id="MCG2420367.1"/>
    </source>
</evidence>
<dbReference type="PANTHER" id="PTHR42852">
    <property type="entry name" value="THIOL:DISULFIDE INTERCHANGE PROTEIN DSBE"/>
    <property type="match status" value="1"/>
</dbReference>
<dbReference type="SUPFAM" id="SSF52833">
    <property type="entry name" value="Thioredoxin-like"/>
    <property type="match status" value="1"/>
</dbReference>
<keyword evidence="2" id="KW-0201">Cytochrome c-type biogenesis</keyword>
<proteinExistence type="predicted"/>
<evidence type="ECO:0000256" key="4">
    <source>
        <dbReference type="ARBA" id="ARBA00023284"/>
    </source>
</evidence>
<dbReference type="RefSeq" id="WP_237604143.1">
    <property type="nucleotide sequence ID" value="NZ_JAIRBA010000043.1"/>
</dbReference>
<evidence type="ECO:0000256" key="1">
    <source>
        <dbReference type="ARBA" id="ARBA00004196"/>
    </source>
</evidence>
<dbReference type="GO" id="GO:0016491">
    <property type="term" value="F:oxidoreductase activity"/>
    <property type="evidence" value="ECO:0007669"/>
    <property type="project" value="InterPro"/>
</dbReference>
<comment type="subcellular location">
    <subcellularLocation>
        <location evidence="1">Cell envelope</location>
    </subcellularLocation>
</comment>
<name>A0A9X1QZQ4_9FLAO</name>